<dbReference type="PROSITE" id="PS51257">
    <property type="entry name" value="PROKAR_LIPOPROTEIN"/>
    <property type="match status" value="1"/>
</dbReference>
<sequence length="188" mass="19837">MKYISSIANGIALGSTGIVMMSVLSGCTSQQQEPQNRYLVIEQQASGKYIVVEEMPTEGPNRAIIREKDENGNTIERFMNEEEMKALAEQEYQKVQEGTSETLQSSEGSAGMGLAGTILAVAAGSLLGNMIGNALMNNKNFASRASSVNKSAYSRSAAGASRSSTSARKSFFGSSSTASSSTTTRYGG</sequence>
<evidence type="ECO:0000256" key="2">
    <source>
        <dbReference type="SAM" id="Phobius"/>
    </source>
</evidence>
<dbReference type="InterPro" id="IPR059092">
    <property type="entry name" value="UPF0323_dom"/>
</dbReference>
<evidence type="ECO:0000259" key="3">
    <source>
        <dbReference type="Pfam" id="PF26303"/>
    </source>
</evidence>
<dbReference type="KEGG" id="suln:FJR47_06850"/>
<feature type="domain" description="UPF0323" evidence="3">
    <location>
        <begin position="39"/>
        <end position="162"/>
    </location>
</feature>
<dbReference type="EMBL" id="CP041166">
    <property type="protein sequence ID" value="QFR43642.1"/>
    <property type="molecule type" value="Genomic_DNA"/>
</dbReference>
<keyword evidence="2" id="KW-0812">Transmembrane</keyword>
<dbReference type="AlphaFoldDB" id="A0AAJ4DMY5"/>
<organism evidence="4 5">
    <name type="scientific">Sulfurimonas xiamenensis</name>
    <dbReference type="NCBI Taxonomy" id="2590021"/>
    <lineage>
        <taxon>Bacteria</taxon>
        <taxon>Pseudomonadati</taxon>
        <taxon>Campylobacterota</taxon>
        <taxon>Epsilonproteobacteria</taxon>
        <taxon>Campylobacterales</taxon>
        <taxon>Sulfurimonadaceae</taxon>
        <taxon>Sulfurimonas</taxon>
    </lineage>
</organism>
<gene>
    <name evidence="4" type="ORF">FJR47_06850</name>
</gene>
<protein>
    <recommendedName>
        <fullName evidence="3">UPF0323 domain-containing protein</fullName>
    </recommendedName>
</protein>
<reference evidence="5" key="1">
    <citation type="submission" date="2019-06" db="EMBL/GenBank/DDBJ databases">
        <title>Sulfurimonas gotlandica sp. nov., a chemoautotrophic and psychrotolerant epsilonproteobacterium isolated from a pelagic redoxcline, and an emended description of the genus Sulfurimonas.</title>
        <authorList>
            <person name="Wang S."/>
            <person name="Jiang L."/>
            <person name="Shao Z."/>
        </authorList>
    </citation>
    <scope>NUCLEOTIDE SEQUENCE [LARGE SCALE GENOMIC DNA]</scope>
    <source>
        <strain evidence="5">1-1N</strain>
    </source>
</reference>
<keyword evidence="2" id="KW-0472">Membrane</keyword>
<keyword evidence="5" id="KW-1185">Reference proteome</keyword>
<evidence type="ECO:0000313" key="4">
    <source>
        <dbReference type="EMBL" id="QFR43642.1"/>
    </source>
</evidence>
<accession>A0AAJ4DMY5</accession>
<name>A0AAJ4DMY5_9BACT</name>
<feature type="region of interest" description="Disordered" evidence="1">
    <location>
        <begin position="152"/>
        <end position="188"/>
    </location>
</feature>
<evidence type="ECO:0000313" key="5">
    <source>
        <dbReference type="Proteomes" id="UP000326061"/>
    </source>
</evidence>
<dbReference type="Proteomes" id="UP000326061">
    <property type="component" value="Chromosome"/>
</dbReference>
<feature type="transmembrane region" description="Helical" evidence="2">
    <location>
        <begin position="7"/>
        <end position="26"/>
    </location>
</feature>
<dbReference type="RefSeq" id="WP_152299705.1">
    <property type="nucleotide sequence ID" value="NZ_CP041166.1"/>
</dbReference>
<proteinExistence type="predicted"/>
<dbReference type="Pfam" id="PF26303">
    <property type="entry name" value="UPF0323"/>
    <property type="match status" value="1"/>
</dbReference>
<keyword evidence="2" id="KW-1133">Transmembrane helix</keyword>
<evidence type="ECO:0000256" key="1">
    <source>
        <dbReference type="SAM" id="MobiDB-lite"/>
    </source>
</evidence>